<dbReference type="PROSITE" id="PS51819">
    <property type="entry name" value="VOC"/>
    <property type="match status" value="1"/>
</dbReference>
<reference evidence="3" key="1">
    <citation type="submission" date="2016-10" db="EMBL/GenBank/DDBJ databases">
        <authorList>
            <person name="Varghese N."/>
            <person name="Submissions S."/>
        </authorList>
    </citation>
    <scope>NUCLEOTIDE SEQUENCE [LARGE SCALE GENOMIC DNA]</scope>
    <source>
        <strain evidence="3">DSM 45079</strain>
    </source>
</reference>
<dbReference type="InterPro" id="IPR037523">
    <property type="entry name" value="VOC_core"/>
</dbReference>
<feature type="domain" description="VOC" evidence="1">
    <location>
        <begin position="9"/>
        <end position="129"/>
    </location>
</feature>
<keyword evidence="2" id="KW-0223">Dioxygenase</keyword>
<dbReference type="RefSeq" id="WP_052763033.1">
    <property type="nucleotide sequence ID" value="NZ_LBMC01000054.1"/>
</dbReference>
<keyword evidence="2" id="KW-0560">Oxidoreductase</keyword>
<evidence type="ECO:0000259" key="1">
    <source>
        <dbReference type="PROSITE" id="PS51819"/>
    </source>
</evidence>
<dbReference type="Pfam" id="PF00903">
    <property type="entry name" value="Glyoxalase"/>
    <property type="match status" value="1"/>
</dbReference>
<dbReference type="InterPro" id="IPR004360">
    <property type="entry name" value="Glyas_Fos-R_dOase_dom"/>
</dbReference>
<dbReference type="EMBL" id="LT629791">
    <property type="protein sequence ID" value="SDU79055.1"/>
    <property type="molecule type" value="Genomic_DNA"/>
</dbReference>
<evidence type="ECO:0000313" key="2">
    <source>
        <dbReference type="EMBL" id="SDU79055.1"/>
    </source>
</evidence>
<dbReference type="Gene3D" id="3.10.180.10">
    <property type="entry name" value="2,3-Dihydroxybiphenyl 1,2-Dioxygenase, domain 1"/>
    <property type="match status" value="1"/>
</dbReference>
<accession>A0A1H2LE98</accession>
<dbReference type="OrthoDB" id="115162at2"/>
<dbReference type="AlphaFoldDB" id="A0A1H2LE98"/>
<evidence type="ECO:0000313" key="3">
    <source>
        <dbReference type="Proteomes" id="UP000182977"/>
    </source>
</evidence>
<dbReference type="InterPro" id="IPR029068">
    <property type="entry name" value="Glyas_Bleomycin-R_OHBP_Dase"/>
</dbReference>
<dbReference type="SUPFAM" id="SSF54593">
    <property type="entry name" value="Glyoxalase/Bleomycin resistance protein/Dihydroxybiphenyl dioxygenase"/>
    <property type="match status" value="1"/>
</dbReference>
<sequence>MTQVPRFRGLHHVTFAVRSLDAALEFFGTAFGARRDPDLDHVDASGALVAVVLTVPGVAVPVQLLLAADGTWLGAEAVSFQLASYQDLEDLATHWDAAGLDRTAISRRLSGCAASVTTPDGGRVRVYAPFPG</sequence>
<dbReference type="STRING" id="419479.SAMN04488563_5919"/>
<gene>
    <name evidence="2" type="ORF">SAMN04488563_5919</name>
</gene>
<dbReference type="Proteomes" id="UP000182977">
    <property type="component" value="Chromosome I"/>
</dbReference>
<dbReference type="GO" id="GO:0051213">
    <property type="term" value="F:dioxygenase activity"/>
    <property type="evidence" value="ECO:0007669"/>
    <property type="project" value="UniProtKB-KW"/>
</dbReference>
<protein>
    <submittedName>
        <fullName evidence="2">Catechol 2,3-dioxygenase</fullName>
    </submittedName>
</protein>
<keyword evidence="3" id="KW-1185">Reference proteome</keyword>
<name>A0A1H2LE98_9ACTN</name>
<proteinExistence type="predicted"/>
<organism evidence="2 3">
    <name type="scientific">Jiangella alkaliphila</name>
    <dbReference type="NCBI Taxonomy" id="419479"/>
    <lineage>
        <taxon>Bacteria</taxon>
        <taxon>Bacillati</taxon>
        <taxon>Actinomycetota</taxon>
        <taxon>Actinomycetes</taxon>
        <taxon>Jiangellales</taxon>
        <taxon>Jiangellaceae</taxon>
        <taxon>Jiangella</taxon>
    </lineage>
</organism>